<evidence type="ECO:0000313" key="4">
    <source>
        <dbReference type="Proteomes" id="UP000683507"/>
    </source>
</evidence>
<feature type="transmembrane region" description="Helical" evidence="1">
    <location>
        <begin position="154"/>
        <end position="171"/>
    </location>
</feature>
<dbReference type="GO" id="GO:0004175">
    <property type="term" value="F:endopeptidase activity"/>
    <property type="evidence" value="ECO:0007669"/>
    <property type="project" value="UniProtKB-ARBA"/>
</dbReference>
<feature type="transmembrane region" description="Helical" evidence="1">
    <location>
        <begin position="100"/>
        <end position="118"/>
    </location>
</feature>
<proteinExistence type="predicted"/>
<evidence type="ECO:0000256" key="1">
    <source>
        <dbReference type="SAM" id="Phobius"/>
    </source>
</evidence>
<dbReference type="InterPro" id="IPR003675">
    <property type="entry name" value="Rce1/LyrA-like_dom"/>
</dbReference>
<feature type="domain" description="CAAX prenyl protease 2/Lysostaphin resistance protein A-like" evidence="2">
    <location>
        <begin position="104"/>
        <end position="190"/>
    </location>
</feature>
<evidence type="ECO:0000259" key="2">
    <source>
        <dbReference type="Pfam" id="PF02517"/>
    </source>
</evidence>
<feature type="transmembrane region" description="Helical" evidence="1">
    <location>
        <begin position="130"/>
        <end position="147"/>
    </location>
</feature>
<dbReference type="KEGG" id="ptan:CRYO30217_01083"/>
<keyword evidence="4" id="KW-1185">Reference proteome</keyword>
<name>A0A916JL42_9FLAO</name>
<organism evidence="3 4">
    <name type="scientific">Parvicella tangerina</name>
    <dbReference type="NCBI Taxonomy" id="2829795"/>
    <lineage>
        <taxon>Bacteria</taxon>
        <taxon>Pseudomonadati</taxon>
        <taxon>Bacteroidota</taxon>
        <taxon>Flavobacteriia</taxon>
        <taxon>Flavobacteriales</taxon>
        <taxon>Parvicellaceae</taxon>
        <taxon>Parvicella</taxon>
    </lineage>
</organism>
<dbReference type="Pfam" id="PF02517">
    <property type="entry name" value="Rce1-like"/>
    <property type="match status" value="1"/>
</dbReference>
<accession>A0A916JL42</accession>
<reference evidence="3" key="1">
    <citation type="submission" date="2021-04" db="EMBL/GenBank/DDBJ databases">
        <authorList>
            <person name="Rodrigo-Torres L."/>
            <person name="Arahal R. D."/>
            <person name="Lucena T."/>
        </authorList>
    </citation>
    <scope>NUCLEOTIDE SEQUENCE</scope>
    <source>
        <strain evidence="3">AS29M-1</strain>
    </source>
</reference>
<feature type="transmembrane region" description="Helical" evidence="1">
    <location>
        <begin position="177"/>
        <end position="195"/>
    </location>
</feature>
<protein>
    <recommendedName>
        <fullName evidence="2">CAAX prenyl protease 2/Lysostaphin resistance protein A-like domain-containing protein</fullName>
    </recommendedName>
</protein>
<evidence type="ECO:0000313" key="3">
    <source>
        <dbReference type="EMBL" id="CAG5079820.1"/>
    </source>
</evidence>
<keyword evidence="1" id="KW-0812">Transmembrane</keyword>
<dbReference type="GO" id="GO:0080120">
    <property type="term" value="P:CAAX-box protein maturation"/>
    <property type="evidence" value="ECO:0007669"/>
    <property type="project" value="UniProtKB-ARBA"/>
</dbReference>
<dbReference type="EMBL" id="OU015584">
    <property type="protein sequence ID" value="CAG5079820.1"/>
    <property type="molecule type" value="Genomic_DNA"/>
</dbReference>
<dbReference type="AlphaFoldDB" id="A0A916JL42"/>
<feature type="transmembrane region" description="Helical" evidence="1">
    <location>
        <begin position="21"/>
        <end position="43"/>
    </location>
</feature>
<sequence>MIDHSFANGLFFCMNSDQLRIILLGALTLFLFPLLGFLLYWLIEGEYISILTIFKSEFNFGIQLLIGSLYGLGAGVVAWELIRSKFMNPVLEKYGQVVKSLNLSWVVIVFLSFSAGVGEEFFFRGVLQDYLGIVITAIIFVLIHGYLNPFDKIIFVYGLMMTVIIIGVGFIDKYIGLTSAMVAHMVIDVILFYKLSNTDLLQDPFFIKQDADFSENNQ</sequence>
<keyword evidence="1" id="KW-0472">Membrane</keyword>
<keyword evidence="1" id="KW-1133">Transmembrane helix</keyword>
<dbReference type="Proteomes" id="UP000683507">
    <property type="component" value="Chromosome"/>
</dbReference>
<feature type="transmembrane region" description="Helical" evidence="1">
    <location>
        <begin position="58"/>
        <end position="79"/>
    </location>
</feature>
<gene>
    <name evidence="3" type="ORF">CRYO30217_01083</name>
</gene>